<organism evidence="1 2">
    <name type="scientific">Pseudomonas maioricensis</name>
    <dbReference type="NCBI Taxonomy" id="1766623"/>
    <lineage>
        <taxon>Bacteria</taxon>
        <taxon>Pseudomonadati</taxon>
        <taxon>Pseudomonadota</taxon>
        <taxon>Gammaproteobacteria</taxon>
        <taxon>Pseudomonadales</taxon>
        <taxon>Pseudomonadaceae</taxon>
        <taxon>Pseudomonas</taxon>
    </lineage>
</organism>
<dbReference type="Proteomes" id="UP001320513">
    <property type="component" value="Unassembled WGS sequence"/>
</dbReference>
<gene>
    <name evidence="1" type="ORF">AUC61_21710</name>
</gene>
<sequence length="65" mass="7433">MSREGIVLTGVYVGWRVIVEDDRDGDTGGHYLYLKNGDAEVFDYWFESEVGLEAQLVDFKVSWIS</sequence>
<dbReference type="RefSeq" id="WP_243248242.1">
    <property type="nucleotide sequence ID" value="NZ_LOHG01000018.1"/>
</dbReference>
<protein>
    <submittedName>
        <fullName evidence="1">Uncharacterized protein</fullName>
    </submittedName>
</protein>
<comment type="caution">
    <text evidence="1">The sequence shown here is derived from an EMBL/GenBank/DDBJ whole genome shotgun (WGS) entry which is preliminary data.</text>
</comment>
<reference evidence="1 2" key="1">
    <citation type="submission" date="2015-12" db="EMBL/GenBank/DDBJ databases">
        <title>Phylogenomics in the description of a new species in the Pseudomonas syringae group.</title>
        <authorList>
            <person name="Busquets A."/>
            <person name="Gomila M."/>
            <person name="Beiki F."/>
            <person name="Rahimian H."/>
            <person name="Mulet M."/>
            <person name="Sanchez D."/>
            <person name="Garcia-Valdes E."/>
            <person name="Lalucat J."/>
        </authorList>
    </citation>
    <scope>NUCLEOTIDE SEQUENCE [LARGE SCALE GENOMIC DNA]</scope>
    <source>
        <strain evidence="1 2">S25</strain>
    </source>
</reference>
<name>A0ABS9ZPE3_9PSED</name>
<proteinExistence type="predicted"/>
<accession>A0ABS9ZPE3</accession>
<keyword evidence="2" id="KW-1185">Reference proteome</keyword>
<evidence type="ECO:0000313" key="1">
    <source>
        <dbReference type="EMBL" id="MCI8212152.1"/>
    </source>
</evidence>
<evidence type="ECO:0000313" key="2">
    <source>
        <dbReference type="Proteomes" id="UP001320513"/>
    </source>
</evidence>
<dbReference type="EMBL" id="LOHG01000018">
    <property type="protein sequence ID" value="MCI8212152.1"/>
    <property type="molecule type" value="Genomic_DNA"/>
</dbReference>